<evidence type="ECO:0000259" key="10">
    <source>
        <dbReference type="PROSITE" id="PS51194"/>
    </source>
</evidence>
<feature type="domain" description="Helicase C-terminal" evidence="10">
    <location>
        <begin position="357"/>
        <end position="547"/>
    </location>
</feature>
<dbReference type="InterPro" id="IPR007502">
    <property type="entry name" value="Helicase-assoc_dom"/>
</dbReference>
<dbReference type="PROSITE" id="PS51192">
    <property type="entry name" value="HELICASE_ATP_BIND_1"/>
    <property type="match status" value="1"/>
</dbReference>
<keyword evidence="4" id="KW-0963">Cytoplasm</keyword>
<dbReference type="PANTHER" id="PTHR18934:SF113">
    <property type="entry name" value="ATP-DEPENDENT RNA HELICASE TDRD9"/>
    <property type="match status" value="1"/>
</dbReference>
<evidence type="ECO:0000256" key="2">
    <source>
        <dbReference type="ARBA" id="ARBA00008792"/>
    </source>
</evidence>
<feature type="domain" description="Helicase ATP-binding" evidence="9">
    <location>
        <begin position="138"/>
        <end position="295"/>
    </location>
</feature>
<dbReference type="SMART" id="SM00847">
    <property type="entry name" value="HA2"/>
    <property type="match status" value="1"/>
</dbReference>
<evidence type="ECO:0000256" key="3">
    <source>
        <dbReference type="ARBA" id="ARBA00013352"/>
    </source>
</evidence>
<dbReference type="InterPro" id="IPR001650">
    <property type="entry name" value="Helicase_C-like"/>
</dbReference>
<protein>
    <recommendedName>
        <fullName evidence="3">Probable ATP-dependent RNA helicase spindle-E</fullName>
    </recommendedName>
</protein>
<dbReference type="GO" id="GO:0016787">
    <property type="term" value="F:hydrolase activity"/>
    <property type="evidence" value="ECO:0007669"/>
    <property type="project" value="UniProtKB-KW"/>
</dbReference>
<gene>
    <name evidence="11" type="ORF">PAPOLLO_LOCUS4938</name>
</gene>
<name>A0A8S3WDW5_PARAO</name>
<evidence type="ECO:0000259" key="8">
    <source>
        <dbReference type="PROSITE" id="PS50304"/>
    </source>
</evidence>
<dbReference type="PROSITE" id="PS50304">
    <property type="entry name" value="TUDOR"/>
    <property type="match status" value="1"/>
</dbReference>
<dbReference type="Pfam" id="PF00270">
    <property type="entry name" value="DEAD"/>
    <property type="match status" value="1"/>
</dbReference>
<dbReference type="GO" id="GO:0005737">
    <property type="term" value="C:cytoplasm"/>
    <property type="evidence" value="ECO:0007669"/>
    <property type="project" value="UniProtKB-SubCell"/>
</dbReference>
<dbReference type="InterPro" id="IPR011545">
    <property type="entry name" value="DEAD/DEAH_box_helicase_dom"/>
</dbReference>
<reference evidence="11" key="1">
    <citation type="submission" date="2021-04" db="EMBL/GenBank/DDBJ databases">
        <authorList>
            <person name="Tunstrom K."/>
        </authorList>
    </citation>
    <scope>NUCLEOTIDE SEQUENCE</scope>
</reference>
<evidence type="ECO:0000259" key="9">
    <source>
        <dbReference type="PROSITE" id="PS51192"/>
    </source>
</evidence>
<proteinExistence type="inferred from homology"/>
<keyword evidence="6" id="KW-0378">Hydrolase</keyword>
<evidence type="ECO:0000313" key="12">
    <source>
        <dbReference type="Proteomes" id="UP000691718"/>
    </source>
</evidence>
<dbReference type="PROSITE" id="PS51194">
    <property type="entry name" value="HELICASE_CTER"/>
    <property type="match status" value="1"/>
</dbReference>
<keyword evidence="12" id="KW-1185">Reference proteome</keyword>
<dbReference type="Pfam" id="PF21010">
    <property type="entry name" value="HA2_C"/>
    <property type="match status" value="1"/>
</dbReference>
<comment type="caution">
    <text evidence="11">The sequence shown here is derived from an EMBL/GenBank/DDBJ whole genome shotgun (WGS) entry which is preliminary data.</text>
</comment>
<dbReference type="EMBL" id="CAJQZP010000288">
    <property type="protein sequence ID" value="CAG4953723.1"/>
    <property type="molecule type" value="Genomic_DNA"/>
</dbReference>
<organism evidence="11 12">
    <name type="scientific">Parnassius apollo</name>
    <name type="common">Apollo butterfly</name>
    <name type="synonym">Papilio apollo</name>
    <dbReference type="NCBI Taxonomy" id="110799"/>
    <lineage>
        <taxon>Eukaryota</taxon>
        <taxon>Metazoa</taxon>
        <taxon>Ecdysozoa</taxon>
        <taxon>Arthropoda</taxon>
        <taxon>Hexapoda</taxon>
        <taxon>Insecta</taxon>
        <taxon>Pterygota</taxon>
        <taxon>Neoptera</taxon>
        <taxon>Endopterygota</taxon>
        <taxon>Lepidoptera</taxon>
        <taxon>Glossata</taxon>
        <taxon>Ditrysia</taxon>
        <taxon>Papilionoidea</taxon>
        <taxon>Papilionidae</taxon>
        <taxon>Parnassiinae</taxon>
        <taxon>Parnassini</taxon>
        <taxon>Parnassius</taxon>
        <taxon>Parnassius</taxon>
    </lineage>
</organism>
<dbReference type="PANTHER" id="PTHR18934">
    <property type="entry name" value="ATP-DEPENDENT RNA HELICASE"/>
    <property type="match status" value="1"/>
</dbReference>
<sequence>MDELRAFFNNPFPSSSQVTKLRGPITGGHRVTKEDNINQLNRPEEHRRSVVVSGTDYAREIKERETEIYLKNEREREKYESIAGGLDSMEQLSTWGTSMQNIEKLTEEAMTEVYSKYSFQRKEEANNLAINEFRQQILDRISGFPVVIIEGPTGCGKTTQVPQWILDDSYKNRKPCKIVVTQPRRIAAISIAKRVAQERGWDLGGIVGYQVALESRVSNDTRIHYVTTGLLLQKLVSAKNMNEYTHVILDEVHERGQEMDFLLLVVKKLLYTVSPRVKVVLMSATFNRKAFADYFMIPTPRGLQMSTCIKVVKKEPMFTVKTFYLNHLNKFGSILQQAMPKGEVPGINPEMHHLVIKLINAFEQIDKQEDSYTDRSQADLPSVLIFLPGINEIEELYACLTDGALRTKICDKECARYNWWVLPLHSTITADEQVRVFQRAPVGHRKIILATNIAESSITVPDVKYVIDYCLMKVLVADENTNFTSLQLSWASKTNCEQRAGRAGRVRDGRVYRLVTDKFYANLPDECTPEIIRCPLERLVLLAKMLDMGPPSDILALAMDPPDMSNIHRTILVLKEVGALKKTLRDEWCVSDGDITYLGRIMAKLPLDVRVSKLIMLGYIYGCFEESIIMAAAMSVKNVFSSPFRERLNAYNSKLTWADGSTSDSIAFLNVYKVWNHLRQLNYFKQQGNSEAQWARRFYVQVRALRELDDLVRELRLRLSREGLEPRPGTSPWAKHEINLVLKVLLAGAFYPQYFVQASLDEARECEAVRTLGGLDPRRSVYLRGFPPHQPPAPYAPAVREAVRRALGDDPSVSFDTNSRKIYLTFSEGSDNSKRDKDKTGDPTIPGQVVLPIYKAIKARQLKMDIRIQLLPLEKANELAAALEMSNMNVDIEKMVPRLPEVDDTHFPLKISQLISVSKFWVQYDDESTACELRQIQAALNRGTLLAVTGAVRVGSLLAAPYADNTGTAFYRARVAALLPREMLEVVYVDYGSFGRVGKCSVRELPAGVCRETPPLGMRCVLAGLAPAPLLHHHAHWSAPALQHFTSLVARGRLLGKPVAWRPRRCCTTTRTGARPRCSTSPASYVRGRLLGKVLTCCRSVYTAHPLACSLAPAPLLHHHAHWSAPALHHFTSLVARGRLLGKVLTCCRSVYTAHPLACSLAPTPLLHHHAHWSAPALQHFTSLVARGRLLGKVLTCCALCILRTPLACSLAPAPLLHHHAHWSAPTLQHFTSLVVRGRLLGKVLTCCRSVYTAHPLACSLAPAPLLHHHAHWSAPALHHFTSLVYSVVHGVVAIELLAEGGRISVNKELLDKGFAVPCEESYESKLNHDLRQNATELNMAQKRAYNREQAEAAFYQMREIEPPNYKECDSDVCLKGPFSPLETNVHNLMYASREKQVHIEWNSVNSVLLDTEPQELYERLLVAAEVGQSENASTLTLRHTTLMPNIPGLPAIIALLFCPSAELRRDSGATRYVSTLCGLGSTEDGSPYFPEHDILVNIDADLNVDDIGLINHIRHLMDYMMYCSEGQDTPTADDEFHPKVPKFIREDLLKLLTKRRKHRESACVANAWEWRSVDESELLEINAPGMVQRAVVYPLHAPLELHPVARERLLELKRDNDQLRLEVARTSISVSKELTCKLCNTAPMPTHAMRIHLYSNAHKEKEDDLRSVQS</sequence>
<evidence type="ECO:0000256" key="5">
    <source>
        <dbReference type="ARBA" id="ARBA00022741"/>
    </source>
</evidence>
<dbReference type="Proteomes" id="UP000691718">
    <property type="component" value="Unassembled WGS sequence"/>
</dbReference>
<dbReference type="InterPro" id="IPR002999">
    <property type="entry name" value="Tudor"/>
</dbReference>
<dbReference type="CDD" id="cd18791">
    <property type="entry name" value="SF2_C_RHA"/>
    <property type="match status" value="1"/>
</dbReference>
<accession>A0A8S3WDW5</accession>
<evidence type="ECO:0000256" key="7">
    <source>
        <dbReference type="ARBA" id="ARBA00022840"/>
    </source>
</evidence>
<dbReference type="GO" id="GO:0004386">
    <property type="term" value="F:helicase activity"/>
    <property type="evidence" value="ECO:0007669"/>
    <property type="project" value="TreeGrafter"/>
</dbReference>
<evidence type="ECO:0000256" key="1">
    <source>
        <dbReference type="ARBA" id="ARBA00004496"/>
    </source>
</evidence>
<dbReference type="SMART" id="SM00487">
    <property type="entry name" value="DEXDc"/>
    <property type="match status" value="1"/>
</dbReference>
<evidence type="ECO:0000313" key="11">
    <source>
        <dbReference type="EMBL" id="CAG4953723.1"/>
    </source>
</evidence>
<dbReference type="OrthoDB" id="66977at2759"/>
<keyword evidence="5" id="KW-0547">Nucleotide-binding</keyword>
<dbReference type="GO" id="GO:0005524">
    <property type="term" value="F:ATP binding"/>
    <property type="evidence" value="ECO:0007669"/>
    <property type="project" value="UniProtKB-KW"/>
</dbReference>
<dbReference type="Pfam" id="PF00567">
    <property type="entry name" value="TUDOR"/>
    <property type="match status" value="1"/>
</dbReference>
<dbReference type="Pfam" id="PF00271">
    <property type="entry name" value="Helicase_C"/>
    <property type="match status" value="1"/>
</dbReference>
<dbReference type="SMART" id="SM00490">
    <property type="entry name" value="HELICc"/>
    <property type="match status" value="1"/>
</dbReference>
<dbReference type="GO" id="GO:0003723">
    <property type="term" value="F:RNA binding"/>
    <property type="evidence" value="ECO:0007669"/>
    <property type="project" value="TreeGrafter"/>
</dbReference>
<comment type="similarity">
    <text evidence="2">Belongs to the DEAD box helicase family. DEAH subfamily.</text>
</comment>
<evidence type="ECO:0000256" key="6">
    <source>
        <dbReference type="ARBA" id="ARBA00022801"/>
    </source>
</evidence>
<dbReference type="InterPro" id="IPR014001">
    <property type="entry name" value="Helicase_ATP-bd"/>
</dbReference>
<feature type="domain" description="Tudor" evidence="8">
    <location>
        <begin position="951"/>
        <end position="1012"/>
    </location>
</feature>
<dbReference type="SMART" id="SM00333">
    <property type="entry name" value="TUDOR"/>
    <property type="match status" value="1"/>
</dbReference>
<keyword evidence="7" id="KW-0067">ATP-binding</keyword>
<evidence type="ECO:0000256" key="4">
    <source>
        <dbReference type="ARBA" id="ARBA00022490"/>
    </source>
</evidence>
<comment type="subcellular location">
    <subcellularLocation>
        <location evidence="1">Cytoplasm</location>
    </subcellularLocation>
</comment>